<name>A0A9W9TW05_PENCI</name>
<reference evidence="2" key="1">
    <citation type="submission" date="2022-11" db="EMBL/GenBank/DDBJ databases">
        <authorList>
            <person name="Petersen C."/>
        </authorList>
    </citation>
    <scope>NUCLEOTIDE SEQUENCE</scope>
    <source>
        <strain evidence="2">IBT 23319</strain>
    </source>
</reference>
<evidence type="ECO:0000313" key="2">
    <source>
        <dbReference type="EMBL" id="KAJ5241539.1"/>
    </source>
</evidence>
<evidence type="ECO:0000256" key="1">
    <source>
        <dbReference type="SAM" id="MobiDB-lite"/>
    </source>
</evidence>
<feature type="compositionally biased region" description="Basic and acidic residues" evidence="1">
    <location>
        <begin position="17"/>
        <end position="30"/>
    </location>
</feature>
<protein>
    <submittedName>
        <fullName evidence="2">Uncharacterized protein</fullName>
    </submittedName>
</protein>
<dbReference type="EMBL" id="JAPQKT010000002">
    <property type="protein sequence ID" value="KAJ5241539.1"/>
    <property type="molecule type" value="Genomic_DNA"/>
</dbReference>
<reference evidence="2" key="2">
    <citation type="journal article" date="2023" name="IMA Fungus">
        <title>Comparative genomic study of the Penicillium genus elucidates a diverse pangenome and 15 lateral gene transfer events.</title>
        <authorList>
            <person name="Petersen C."/>
            <person name="Sorensen T."/>
            <person name="Nielsen M.R."/>
            <person name="Sondergaard T.E."/>
            <person name="Sorensen J.L."/>
            <person name="Fitzpatrick D.A."/>
            <person name="Frisvad J.C."/>
            <person name="Nielsen K.L."/>
        </authorList>
    </citation>
    <scope>NUCLEOTIDE SEQUENCE</scope>
    <source>
        <strain evidence="2">IBT 23319</strain>
    </source>
</reference>
<evidence type="ECO:0000313" key="3">
    <source>
        <dbReference type="Proteomes" id="UP001147733"/>
    </source>
</evidence>
<dbReference type="RefSeq" id="XP_056504544.1">
    <property type="nucleotide sequence ID" value="XM_056642050.1"/>
</dbReference>
<organism evidence="2 3">
    <name type="scientific">Penicillium citrinum</name>
    <dbReference type="NCBI Taxonomy" id="5077"/>
    <lineage>
        <taxon>Eukaryota</taxon>
        <taxon>Fungi</taxon>
        <taxon>Dikarya</taxon>
        <taxon>Ascomycota</taxon>
        <taxon>Pezizomycotina</taxon>
        <taxon>Eurotiomycetes</taxon>
        <taxon>Eurotiomycetidae</taxon>
        <taxon>Eurotiales</taxon>
        <taxon>Aspergillaceae</taxon>
        <taxon>Penicillium</taxon>
    </lineage>
</organism>
<accession>A0A9W9TW05</accession>
<comment type="caution">
    <text evidence="2">The sequence shown here is derived from an EMBL/GenBank/DDBJ whole genome shotgun (WGS) entry which is preliminary data.</text>
</comment>
<sequence length="225" mass="26367">MPRPPKRHAESPPSGEKSGKARSTHEDESNILKTGPVATSTYQRWNKKGLGLIKKLEDIPEGWDWKDDDIHEDDLEANIKRYKERIEDGIMPQWWEQKLKDYEKDQAEVQELIASEPEGLAYDEIMRLKTLEVIRKAVLKNGDDYDQMRNVTTMMEKYRARELVWTPGRVTYWANGVQLTDYEEFGWERFRDLSDKHFDRTKSEEDLGPEKGYGGIWVEGVSDRS</sequence>
<gene>
    <name evidence="2" type="ORF">N7469_003130</name>
</gene>
<dbReference type="OrthoDB" id="4326688at2759"/>
<dbReference type="GeneID" id="81381217"/>
<proteinExistence type="predicted"/>
<dbReference type="Proteomes" id="UP001147733">
    <property type="component" value="Unassembled WGS sequence"/>
</dbReference>
<dbReference type="AlphaFoldDB" id="A0A9W9TW05"/>
<feature type="region of interest" description="Disordered" evidence="1">
    <location>
        <begin position="1"/>
        <end position="37"/>
    </location>
</feature>
<keyword evidence="3" id="KW-1185">Reference proteome</keyword>